<dbReference type="Gene3D" id="2.10.260.10">
    <property type="match status" value="1"/>
</dbReference>
<dbReference type="PANTHER" id="PTHR40516:SF1">
    <property type="entry name" value="ANTITOXIN CHPS-RELATED"/>
    <property type="match status" value="1"/>
</dbReference>
<dbReference type="GO" id="GO:0097351">
    <property type="term" value="F:toxin sequestering activity"/>
    <property type="evidence" value="ECO:0007669"/>
    <property type="project" value="InterPro"/>
</dbReference>
<dbReference type="Pfam" id="PF04014">
    <property type="entry name" value="MazE_antitoxin"/>
    <property type="match status" value="1"/>
</dbReference>
<accession>C5BSM0</accession>
<organism evidence="2 3">
    <name type="scientific">Teredinibacter turnerae (strain ATCC 39867 / T7901)</name>
    <dbReference type="NCBI Taxonomy" id="377629"/>
    <lineage>
        <taxon>Bacteria</taxon>
        <taxon>Pseudomonadati</taxon>
        <taxon>Pseudomonadota</taxon>
        <taxon>Gammaproteobacteria</taxon>
        <taxon>Cellvibrionales</taxon>
        <taxon>Cellvibrionaceae</taxon>
        <taxon>Teredinibacter</taxon>
    </lineage>
</organism>
<dbReference type="RefSeq" id="WP_015818797.1">
    <property type="nucleotide sequence ID" value="NC_012997.1"/>
</dbReference>
<evidence type="ECO:0000259" key="1">
    <source>
        <dbReference type="SMART" id="SM00966"/>
    </source>
</evidence>
<dbReference type="Proteomes" id="UP000009080">
    <property type="component" value="Chromosome"/>
</dbReference>
<feature type="domain" description="SpoVT-AbrB" evidence="1">
    <location>
        <begin position="7"/>
        <end position="52"/>
    </location>
</feature>
<evidence type="ECO:0000313" key="2">
    <source>
        <dbReference type="EMBL" id="ACR12685.1"/>
    </source>
</evidence>
<dbReference type="AlphaFoldDB" id="C5BSM0"/>
<dbReference type="OrthoDB" id="9795766at2"/>
<dbReference type="PANTHER" id="PTHR40516">
    <property type="entry name" value="ANTITOXIN CHPS-RELATED"/>
    <property type="match status" value="1"/>
</dbReference>
<dbReference type="SUPFAM" id="SSF89447">
    <property type="entry name" value="AbrB/MazE/MraZ-like"/>
    <property type="match status" value="1"/>
</dbReference>
<dbReference type="GO" id="GO:0003677">
    <property type="term" value="F:DNA binding"/>
    <property type="evidence" value="ECO:0007669"/>
    <property type="project" value="InterPro"/>
</dbReference>
<gene>
    <name evidence="2" type="ordered locus">TERTU_1415</name>
</gene>
<reference evidence="2 3" key="1">
    <citation type="journal article" date="2009" name="PLoS ONE">
        <title>The complete genome of Teredinibacter turnerae T7901: an intracellular endosymbiont of marine wood-boring bivalves (shipworms).</title>
        <authorList>
            <person name="Yang J.C."/>
            <person name="Madupu R."/>
            <person name="Durkin A.S."/>
            <person name="Ekborg N.A."/>
            <person name="Pedamallu C.S."/>
            <person name="Hostetler J.B."/>
            <person name="Radune D."/>
            <person name="Toms B.S."/>
            <person name="Henrissat B."/>
            <person name="Coutinho P.M."/>
            <person name="Schwarz S."/>
            <person name="Field L."/>
            <person name="Trindade-Silva A.E."/>
            <person name="Soares C.A.G."/>
            <person name="Elshahawi S."/>
            <person name="Hanora A."/>
            <person name="Schmidt E.W."/>
            <person name="Haygood M.G."/>
            <person name="Posfai J."/>
            <person name="Benner J."/>
            <person name="Madinger C."/>
            <person name="Nove J."/>
            <person name="Anton B."/>
            <person name="Chaudhary K."/>
            <person name="Foster J."/>
            <person name="Holman A."/>
            <person name="Kumar S."/>
            <person name="Lessard P.A."/>
            <person name="Luyten Y.A."/>
            <person name="Slatko B."/>
            <person name="Wood N."/>
            <person name="Wu B."/>
            <person name="Teplitski M."/>
            <person name="Mougous J.D."/>
            <person name="Ward N."/>
            <person name="Eisen J.A."/>
            <person name="Badger J.H."/>
            <person name="Distel D.L."/>
        </authorList>
    </citation>
    <scope>NUCLEOTIDE SEQUENCE [LARGE SCALE GENOMIC DNA]</scope>
    <source>
        <strain evidence="3">ATCC 39867 / T7901</strain>
    </source>
</reference>
<name>C5BSM0_TERTT</name>
<dbReference type="eggNOG" id="COG2336">
    <property type="taxonomic scope" value="Bacteria"/>
</dbReference>
<keyword evidence="3" id="KW-1185">Reference proteome</keyword>
<dbReference type="InterPro" id="IPR039052">
    <property type="entry name" value="Antitox_PemI-like"/>
</dbReference>
<dbReference type="KEGG" id="ttu:TERTU_1415"/>
<dbReference type="InterPro" id="IPR007159">
    <property type="entry name" value="SpoVT-AbrB_dom"/>
</dbReference>
<dbReference type="HOGENOM" id="CLU_150554_2_0_6"/>
<sequence>MANIEIQKWGNSAAIRLNKGLLNQLSCDIGNTFEVTLKDGGVFLKPVREAKYSLAELLENCPDESLKMDEEDDAWLNSNPEGGEHW</sequence>
<dbReference type="EMBL" id="CP001614">
    <property type="protein sequence ID" value="ACR12685.1"/>
    <property type="molecule type" value="Genomic_DNA"/>
</dbReference>
<proteinExistence type="predicted"/>
<evidence type="ECO:0000313" key="3">
    <source>
        <dbReference type="Proteomes" id="UP000009080"/>
    </source>
</evidence>
<protein>
    <submittedName>
        <fullName evidence="2">SpoVT/AbrB domain protein</fullName>
    </submittedName>
</protein>
<dbReference type="SMART" id="SM00966">
    <property type="entry name" value="SpoVT_AbrB"/>
    <property type="match status" value="1"/>
</dbReference>
<dbReference type="InterPro" id="IPR037914">
    <property type="entry name" value="SpoVT-AbrB_sf"/>
</dbReference>